<dbReference type="GeneID" id="113871731"/>
<feature type="compositionally biased region" description="Polar residues" evidence="1">
    <location>
        <begin position="53"/>
        <end position="63"/>
    </location>
</feature>
<keyword evidence="2" id="KW-0812">Transmembrane</keyword>
<dbReference type="AlphaFoldDB" id="A0A8B8M9Z4"/>
<accession>A0A8B8M9Z4</accession>
<organism evidence="3 4">
    <name type="scientific">Abrus precatorius</name>
    <name type="common">Indian licorice</name>
    <name type="synonym">Glycine abrus</name>
    <dbReference type="NCBI Taxonomy" id="3816"/>
    <lineage>
        <taxon>Eukaryota</taxon>
        <taxon>Viridiplantae</taxon>
        <taxon>Streptophyta</taxon>
        <taxon>Embryophyta</taxon>
        <taxon>Tracheophyta</taxon>
        <taxon>Spermatophyta</taxon>
        <taxon>Magnoliopsida</taxon>
        <taxon>eudicotyledons</taxon>
        <taxon>Gunneridae</taxon>
        <taxon>Pentapetalae</taxon>
        <taxon>rosids</taxon>
        <taxon>fabids</taxon>
        <taxon>Fabales</taxon>
        <taxon>Fabaceae</taxon>
        <taxon>Papilionoideae</taxon>
        <taxon>50 kb inversion clade</taxon>
        <taxon>NPAAA clade</taxon>
        <taxon>indigoferoid/millettioid clade</taxon>
        <taxon>Abreae</taxon>
        <taxon>Abrus</taxon>
    </lineage>
</organism>
<keyword evidence="2" id="KW-0472">Membrane</keyword>
<evidence type="ECO:0000313" key="4">
    <source>
        <dbReference type="RefSeq" id="XP_027364632.1"/>
    </source>
</evidence>
<feature type="compositionally biased region" description="Pro residues" evidence="1">
    <location>
        <begin position="33"/>
        <end position="52"/>
    </location>
</feature>
<dbReference type="KEGG" id="aprc:113871731"/>
<dbReference type="Proteomes" id="UP000694853">
    <property type="component" value="Unplaced"/>
</dbReference>
<evidence type="ECO:0000256" key="2">
    <source>
        <dbReference type="SAM" id="Phobius"/>
    </source>
</evidence>
<keyword evidence="2" id="KW-1133">Transmembrane helix</keyword>
<reference evidence="3" key="1">
    <citation type="journal article" date="2019" name="Toxins">
        <title>Detection of Abrin-Like and Prepropulchellin-Like Toxin Genes and Transcripts Using Whole Genome Sequencing and Full-Length Transcript Sequencing of Abrus precatorius.</title>
        <authorList>
            <person name="Hovde B.T."/>
            <person name="Daligault H.E."/>
            <person name="Hanschen E.R."/>
            <person name="Kunde Y.A."/>
            <person name="Johnson M.B."/>
            <person name="Starkenburg S.R."/>
            <person name="Johnson S.L."/>
        </authorList>
    </citation>
    <scope>NUCLEOTIDE SEQUENCE [LARGE SCALE GENOMIC DNA]</scope>
</reference>
<proteinExistence type="predicted"/>
<feature type="region of interest" description="Disordered" evidence="1">
    <location>
        <begin position="30"/>
        <end position="101"/>
    </location>
</feature>
<dbReference type="RefSeq" id="XP_027364632.1">
    <property type="nucleotide sequence ID" value="XM_027508831.1"/>
</dbReference>
<keyword evidence="3" id="KW-1185">Reference proteome</keyword>
<dbReference type="OrthoDB" id="2015260at2759"/>
<evidence type="ECO:0000313" key="3">
    <source>
        <dbReference type="Proteomes" id="UP000694853"/>
    </source>
</evidence>
<gene>
    <name evidence="4" type="primary">LOC113871731</name>
</gene>
<reference evidence="4" key="2">
    <citation type="submission" date="2025-08" db="UniProtKB">
        <authorList>
            <consortium name="RefSeq"/>
        </authorList>
    </citation>
    <scope>IDENTIFICATION</scope>
    <source>
        <tissue evidence="4">Young leaves</tissue>
    </source>
</reference>
<feature type="compositionally biased region" description="Polar residues" evidence="1">
    <location>
        <begin position="79"/>
        <end position="100"/>
    </location>
</feature>
<sequence length="132" mass="13791">MKERGVYFFICSISNYCCLGQKIAISVHERAPENPPPLPPSSLSPSPSPSPSQVPITSPQLSPKGSAPQPHGTNPPLPSTTTPRGNGSNSPMPSSTQGGKSNAVALVCGKSFIVSLGQLLSMLVTFLGFWVM</sequence>
<evidence type="ECO:0000256" key="1">
    <source>
        <dbReference type="SAM" id="MobiDB-lite"/>
    </source>
</evidence>
<protein>
    <submittedName>
        <fullName evidence="4">Classical arabinogalactan protein 10-like</fullName>
    </submittedName>
</protein>
<name>A0A8B8M9Z4_ABRPR</name>
<feature type="transmembrane region" description="Helical" evidence="2">
    <location>
        <begin position="112"/>
        <end position="131"/>
    </location>
</feature>